<gene>
    <name evidence="9" type="ORF">Rai3103_01035</name>
</gene>
<evidence type="ECO:0000256" key="1">
    <source>
        <dbReference type="ARBA" id="ARBA00004141"/>
    </source>
</evidence>
<keyword evidence="5 7" id="KW-0472">Membrane</keyword>
<evidence type="ECO:0000256" key="2">
    <source>
        <dbReference type="ARBA" id="ARBA00009399"/>
    </source>
</evidence>
<evidence type="ECO:0000256" key="3">
    <source>
        <dbReference type="ARBA" id="ARBA00022692"/>
    </source>
</evidence>
<dbReference type="AlphaFoldDB" id="A0A5Q2FAV1"/>
<reference evidence="9 10" key="1">
    <citation type="submission" date="2019-10" db="EMBL/GenBank/DDBJ databases">
        <title>Genomic analysis of Raineyella sp. CBA3103.</title>
        <authorList>
            <person name="Roh S.W."/>
        </authorList>
    </citation>
    <scope>NUCLEOTIDE SEQUENCE [LARGE SCALE GENOMIC DNA]</scope>
    <source>
        <strain evidence="9 10">CBA3103</strain>
    </source>
</reference>
<dbReference type="Proteomes" id="UP000386847">
    <property type="component" value="Chromosome"/>
</dbReference>
<dbReference type="KEGG" id="rain:Rai3103_01035"/>
<comment type="subcellular location">
    <subcellularLocation>
        <location evidence="1">Membrane</location>
        <topology evidence="1">Multi-pass membrane protein</topology>
    </subcellularLocation>
</comment>
<evidence type="ECO:0000256" key="7">
    <source>
        <dbReference type="SAM" id="Phobius"/>
    </source>
</evidence>
<evidence type="ECO:0000259" key="8">
    <source>
        <dbReference type="Pfam" id="PF04138"/>
    </source>
</evidence>
<dbReference type="PANTHER" id="PTHR38459:SF6">
    <property type="entry name" value="ARABINOGALACTAN BIOSYNTHESIS RECRUITING PROTEIN RV3789"/>
    <property type="match status" value="1"/>
</dbReference>
<comment type="similarity">
    <text evidence="2">Belongs to the GtrA family.</text>
</comment>
<protein>
    <submittedName>
        <fullName evidence="9">GtrA family protein</fullName>
    </submittedName>
</protein>
<feature type="domain" description="GtrA/DPMS transmembrane" evidence="8">
    <location>
        <begin position="46"/>
        <end position="165"/>
    </location>
</feature>
<dbReference type="Pfam" id="PF04138">
    <property type="entry name" value="GtrA_DPMS_TM"/>
    <property type="match status" value="1"/>
</dbReference>
<dbReference type="EMBL" id="CP045725">
    <property type="protein sequence ID" value="QGF22504.1"/>
    <property type="molecule type" value="Genomic_DNA"/>
</dbReference>
<sequence length="180" mass="19544">MTAESITAGSRTGETSLETGETAVHPEARGHHPDVEHVGLVQQAIRYFGTGVMSAVVDFGLLLILMAVGVGYTPAKAASFIVGTITAYSLNRRFTFKAQPSRRRFILTMLTYVVTFALQVGIFAKLFPLIAQEHLPRLAVQTISFVFGQGAATVANFSMQRWLIFRPTQAPVREAASAVD</sequence>
<feature type="region of interest" description="Disordered" evidence="6">
    <location>
        <begin position="1"/>
        <end position="31"/>
    </location>
</feature>
<dbReference type="InterPro" id="IPR051401">
    <property type="entry name" value="GtrA_CellWall_Glycosyl"/>
</dbReference>
<evidence type="ECO:0000256" key="4">
    <source>
        <dbReference type="ARBA" id="ARBA00022989"/>
    </source>
</evidence>
<name>A0A5Q2FAV1_9ACTN</name>
<dbReference type="GO" id="GO:0000271">
    <property type="term" value="P:polysaccharide biosynthetic process"/>
    <property type="evidence" value="ECO:0007669"/>
    <property type="project" value="InterPro"/>
</dbReference>
<evidence type="ECO:0000313" key="10">
    <source>
        <dbReference type="Proteomes" id="UP000386847"/>
    </source>
</evidence>
<feature type="transmembrane region" description="Helical" evidence="7">
    <location>
        <begin position="138"/>
        <end position="157"/>
    </location>
</feature>
<keyword evidence="3 7" id="KW-0812">Transmembrane</keyword>
<keyword evidence="4 7" id="KW-1133">Transmembrane helix</keyword>
<accession>A0A5Q2FAV1</accession>
<keyword evidence="10" id="KW-1185">Reference proteome</keyword>
<evidence type="ECO:0000256" key="5">
    <source>
        <dbReference type="ARBA" id="ARBA00023136"/>
    </source>
</evidence>
<dbReference type="GO" id="GO:0005886">
    <property type="term" value="C:plasma membrane"/>
    <property type="evidence" value="ECO:0007669"/>
    <property type="project" value="TreeGrafter"/>
</dbReference>
<feature type="transmembrane region" description="Helical" evidence="7">
    <location>
        <begin position="106"/>
        <end position="126"/>
    </location>
</feature>
<dbReference type="PANTHER" id="PTHR38459">
    <property type="entry name" value="PROPHAGE BACTOPRENOL-LINKED GLUCOSE TRANSLOCASE HOMOLOG"/>
    <property type="match status" value="1"/>
</dbReference>
<proteinExistence type="inferred from homology"/>
<dbReference type="RefSeq" id="WP_153571014.1">
    <property type="nucleotide sequence ID" value="NZ_CP045725.1"/>
</dbReference>
<evidence type="ECO:0000313" key="9">
    <source>
        <dbReference type="EMBL" id="QGF22504.1"/>
    </source>
</evidence>
<feature type="compositionally biased region" description="Polar residues" evidence="6">
    <location>
        <begin position="1"/>
        <end position="19"/>
    </location>
</feature>
<dbReference type="InterPro" id="IPR007267">
    <property type="entry name" value="GtrA_DPMS_TM"/>
</dbReference>
<evidence type="ECO:0000256" key="6">
    <source>
        <dbReference type="SAM" id="MobiDB-lite"/>
    </source>
</evidence>
<organism evidence="9 10">
    <name type="scientific">Raineyella fluvialis</name>
    <dbReference type="NCBI Taxonomy" id="2662261"/>
    <lineage>
        <taxon>Bacteria</taxon>
        <taxon>Bacillati</taxon>
        <taxon>Actinomycetota</taxon>
        <taxon>Actinomycetes</taxon>
        <taxon>Propionibacteriales</taxon>
        <taxon>Propionibacteriaceae</taxon>
        <taxon>Raineyella</taxon>
    </lineage>
</organism>